<protein>
    <submittedName>
        <fullName evidence="1">Uncharacterized protein</fullName>
    </submittedName>
</protein>
<keyword evidence="2" id="KW-1185">Reference proteome</keyword>
<name>A0ACC2IGT6_9PLEO</name>
<comment type="caution">
    <text evidence="1">The sequence shown here is derived from an EMBL/GenBank/DDBJ whole genome shotgun (WGS) entry which is preliminary data.</text>
</comment>
<dbReference type="Proteomes" id="UP001153331">
    <property type="component" value="Unassembled WGS sequence"/>
</dbReference>
<accession>A0ACC2IGT6</accession>
<evidence type="ECO:0000313" key="1">
    <source>
        <dbReference type="EMBL" id="KAJ8114324.1"/>
    </source>
</evidence>
<sequence>MTSPTGPTTAPAAELLNRSSWTTTLRKRALSTDSTGRTAPDNRSMPESAQLQSWHNAESVFEESNSSQDKSLPTCPRSTTRTPSRTDSLDPCDNEPPEFRLPPLLCPLTESNLQRHTAHTNAESVSTDEMAPSAYSKGSVHFESLQTLSNYGVIIGNGQAMYNVDIIGTFLDDVIRRPRAETPGAKKLHLVAPLAILIGGEAETIILIDNHLMFRDAMHELGGEHHIYKGVEVNFNREYVTHPKDMEKSLAQPRPDRANGYVAYPVQEASMGLLVSPFTEDEHAIVMEDSINERVLFPWLTAQFKSAIGESIEVAKLQCARDGVAVNNYMRQFYERAGMPSDELMTMHWSIACDINIAQLYCHWQDKQGKFHMDLFCSAGLYACDPHQEDRNAQMVFMRKCLRNLLEHVQGARLDSIKTAIRAIQAKRNASSAQSPAKRRKR</sequence>
<gene>
    <name evidence="1" type="ORF">OPT61_g3769</name>
</gene>
<reference evidence="1" key="1">
    <citation type="submission" date="2022-11" db="EMBL/GenBank/DDBJ databases">
        <title>Genome Sequence of Boeremia exigua.</title>
        <authorList>
            <person name="Buettner E."/>
        </authorList>
    </citation>
    <scope>NUCLEOTIDE SEQUENCE</scope>
    <source>
        <strain evidence="1">CU02</strain>
    </source>
</reference>
<proteinExistence type="predicted"/>
<evidence type="ECO:0000313" key="2">
    <source>
        <dbReference type="Proteomes" id="UP001153331"/>
    </source>
</evidence>
<dbReference type="EMBL" id="JAPHNI010000201">
    <property type="protein sequence ID" value="KAJ8114324.1"/>
    <property type="molecule type" value="Genomic_DNA"/>
</dbReference>
<organism evidence="1 2">
    <name type="scientific">Boeremia exigua</name>
    <dbReference type="NCBI Taxonomy" id="749465"/>
    <lineage>
        <taxon>Eukaryota</taxon>
        <taxon>Fungi</taxon>
        <taxon>Dikarya</taxon>
        <taxon>Ascomycota</taxon>
        <taxon>Pezizomycotina</taxon>
        <taxon>Dothideomycetes</taxon>
        <taxon>Pleosporomycetidae</taxon>
        <taxon>Pleosporales</taxon>
        <taxon>Pleosporineae</taxon>
        <taxon>Didymellaceae</taxon>
        <taxon>Boeremia</taxon>
    </lineage>
</organism>